<dbReference type="AlphaFoldDB" id="A0A7J7MTY5"/>
<keyword evidence="2" id="KW-1185">Reference proteome</keyword>
<evidence type="ECO:0000313" key="1">
    <source>
        <dbReference type="EMBL" id="KAF6158365.1"/>
    </source>
</evidence>
<gene>
    <name evidence="1" type="ORF">GIB67_022445</name>
</gene>
<feature type="non-terminal residue" evidence="1">
    <location>
        <position position="1"/>
    </location>
</feature>
<proteinExistence type="predicted"/>
<organism evidence="1 2">
    <name type="scientific">Kingdonia uniflora</name>
    <dbReference type="NCBI Taxonomy" id="39325"/>
    <lineage>
        <taxon>Eukaryota</taxon>
        <taxon>Viridiplantae</taxon>
        <taxon>Streptophyta</taxon>
        <taxon>Embryophyta</taxon>
        <taxon>Tracheophyta</taxon>
        <taxon>Spermatophyta</taxon>
        <taxon>Magnoliopsida</taxon>
        <taxon>Ranunculales</taxon>
        <taxon>Circaeasteraceae</taxon>
        <taxon>Kingdonia</taxon>
    </lineage>
</organism>
<evidence type="ECO:0000313" key="2">
    <source>
        <dbReference type="Proteomes" id="UP000541444"/>
    </source>
</evidence>
<reference evidence="1 2" key="1">
    <citation type="journal article" date="2020" name="IScience">
        <title>Genome Sequencing of the Endangered Kingdonia uniflora (Circaeasteraceae, Ranunculales) Reveals Potential Mechanisms of Evolutionary Specialization.</title>
        <authorList>
            <person name="Sun Y."/>
            <person name="Deng T."/>
            <person name="Zhang A."/>
            <person name="Moore M.J."/>
            <person name="Landis J.B."/>
            <person name="Lin N."/>
            <person name="Zhang H."/>
            <person name="Zhang X."/>
            <person name="Huang J."/>
            <person name="Zhang X."/>
            <person name="Sun H."/>
            <person name="Wang H."/>
        </authorList>
    </citation>
    <scope>NUCLEOTIDE SEQUENCE [LARGE SCALE GENOMIC DNA]</scope>
    <source>
        <strain evidence="1">TB1705</strain>
        <tissue evidence="1">Leaf</tissue>
    </source>
</reference>
<accession>A0A7J7MTY5</accession>
<name>A0A7J7MTY5_9MAGN</name>
<protein>
    <submittedName>
        <fullName evidence="1">Uncharacterized protein</fullName>
    </submittedName>
</protein>
<sequence length="55" mass="6558">MIYIHIRLKIEYNISNKVHRHMLRSHTRMFILKRICSSKTGSNQAKAHNNQSYST</sequence>
<comment type="caution">
    <text evidence="1">The sequence shown here is derived from an EMBL/GenBank/DDBJ whole genome shotgun (WGS) entry which is preliminary data.</text>
</comment>
<dbReference type="Proteomes" id="UP000541444">
    <property type="component" value="Unassembled WGS sequence"/>
</dbReference>
<dbReference type="EMBL" id="JACGCM010001226">
    <property type="protein sequence ID" value="KAF6158365.1"/>
    <property type="molecule type" value="Genomic_DNA"/>
</dbReference>